<keyword evidence="1" id="KW-0812">Transmembrane</keyword>
<dbReference type="Proteomes" id="UP000475862">
    <property type="component" value="Unassembled WGS sequence"/>
</dbReference>
<evidence type="ECO:0000313" key="2">
    <source>
        <dbReference type="EMBL" id="KAE9537658.1"/>
    </source>
</evidence>
<feature type="transmembrane region" description="Helical" evidence="1">
    <location>
        <begin position="72"/>
        <end position="90"/>
    </location>
</feature>
<feature type="transmembrane region" description="Helical" evidence="1">
    <location>
        <begin position="18"/>
        <end position="38"/>
    </location>
</feature>
<dbReference type="EMBL" id="VYZN01000018">
    <property type="protein sequence ID" value="KAE9537658.1"/>
    <property type="molecule type" value="Genomic_DNA"/>
</dbReference>
<evidence type="ECO:0000313" key="3">
    <source>
        <dbReference type="Proteomes" id="UP000475862"/>
    </source>
</evidence>
<evidence type="ECO:0000256" key="1">
    <source>
        <dbReference type="SAM" id="Phobius"/>
    </source>
</evidence>
<sequence>MHRYLCEFYFKISRKFEVLVLIISIFCPHYTNFIYIYIIYKLKSLYKPALIVGYNVIFFQKKKLRLYKTKKTSCFTFYIFSLFVYVNFMSQVNSSFIHFSSVLFVKAKIRQGPPVPPIILIGCIISLNPFDGNVVPFRATFSRLYMLALDSILCTSNDVELPASTLGLSTPTPNTFLESTIHYTEKLCVEYHLGLTSLCTPNISNRCVGFQQLSLSTKLPKLRSTHKNTSCAYLVPIYQKKKKTNHLNY</sequence>
<reference evidence="2 3" key="1">
    <citation type="submission" date="2019-08" db="EMBL/GenBank/DDBJ databases">
        <title>The genome of the soybean aphid Biotype 1, its phylome, world population structure and adaptation to the North American continent.</title>
        <authorList>
            <person name="Giordano R."/>
            <person name="Donthu R.K."/>
            <person name="Hernandez A.G."/>
            <person name="Wright C.L."/>
            <person name="Zimin A.V."/>
        </authorList>
    </citation>
    <scope>NUCLEOTIDE SEQUENCE [LARGE SCALE GENOMIC DNA]</scope>
    <source>
        <tissue evidence="2">Whole aphids</tissue>
    </source>
</reference>
<name>A0A6G0TT20_APHGL</name>
<keyword evidence="1" id="KW-1133">Transmembrane helix</keyword>
<gene>
    <name evidence="2" type="ORF">AGLY_006681</name>
</gene>
<proteinExistence type="predicted"/>
<keyword evidence="3" id="KW-1185">Reference proteome</keyword>
<comment type="caution">
    <text evidence="2">The sequence shown here is derived from an EMBL/GenBank/DDBJ whole genome shotgun (WGS) entry which is preliminary data.</text>
</comment>
<protein>
    <submittedName>
        <fullName evidence="2">Uncharacterized protein</fullName>
    </submittedName>
</protein>
<keyword evidence="1" id="KW-0472">Membrane</keyword>
<dbReference type="AlphaFoldDB" id="A0A6G0TT20"/>
<accession>A0A6G0TT20</accession>
<organism evidence="2 3">
    <name type="scientific">Aphis glycines</name>
    <name type="common">Soybean aphid</name>
    <dbReference type="NCBI Taxonomy" id="307491"/>
    <lineage>
        <taxon>Eukaryota</taxon>
        <taxon>Metazoa</taxon>
        <taxon>Ecdysozoa</taxon>
        <taxon>Arthropoda</taxon>
        <taxon>Hexapoda</taxon>
        <taxon>Insecta</taxon>
        <taxon>Pterygota</taxon>
        <taxon>Neoptera</taxon>
        <taxon>Paraneoptera</taxon>
        <taxon>Hemiptera</taxon>
        <taxon>Sternorrhyncha</taxon>
        <taxon>Aphidomorpha</taxon>
        <taxon>Aphidoidea</taxon>
        <taxon>Aphididae</taxon>
        <taxon>Aphidini</taxon>
        <taxon>Aphis</taxon>
        <taxon>Aphis</taxon>
    </lineage>
</organism>